<feature type="chain" id="PRO_5039218365" evidence="1">
    <location>
        <begin position="23"/>
        <end position="334"/>
    </location>
</feature>
<gene>
    <name evidence="2" type="ORF">JQS30_08980</name>
</gene>
<sequence>MKFVKIALVSVMLIVAACSQPAEKLTERERSEISSVIEYGYSQGDELEKTLERLARLCMEDKGFDIHPGEPDSSRTPFPASFPQIEIRMGIQFMYQDEEFIQENGYGRSPSEMHPDMLEEPGEFLWLSETEQDKYYRELNGSDGSWIPITWPDGSEIVTYPTEGCMGEVYHSVFGEEITEYHQSLYYAYDAFTAEAMDSVFSNRDLENLEIEWSSCMAAEGFPGLEDPQEAAFSLAPKIYNDAGVNGPDDDGFSDLKSQEIELATADYYCNSTVGLDEARIEIFWDSVGAFLKEYEVQIFAWSERVEEANKIATEMLQHLRLNNLPIRKSHYFL</sequence>
<keyword evidence="3" id="KW-1185">Reference proteome</keyword>
<accession>A0A895XQW4</accession>
<dbReference type="PROSITE" id="PS51257">
    <property type="entry name" value="PROKAR_LIPOPROTEIN"/>
    <property type="match status" value="1"/>
</dbReference>
<dbReference type="Proteomes" id="UP000662939">
    <property type="component" value="Chromosome"/>
</dbReference>
<dbReference type="AlphaFoldDB" id="A0A895XQW4"/>
<keyword evidence="1" id="KW-0732">Signal</keyword>
<organism evidence="2 3">
    <name type="scientific">Natronoglycomyces albus</name>
    <dbReference type="NCBI Taxonomy" id="2811108"/>
    <lineage>
        <taxon>Bacteria</taxon>
        <taxon>Bacillati</taxon>
        <taxon>Actinomycetota</taxon>
        <taxon>Actinomycetes</taxon>
        <taxon>Glycomycetales</taxon>
        <taxon>Glycomycetaceae</taxon>
        <taxon>Natronoglycomyces</taxon>
    </lineage>
</organism>
<proteinExistence type="predicted"/>
<evidence type="ECO:0000313" key="3">
    <source>
        <dbReference type="Proteomes" id="UP000662939"/>
    </source>
</evidence>
<dbReference type="KEGG" id="nav:JQS30_08980"/>
<dbReference type="RefSeq" id="WP_213169956.1">
    <property type="nucleotide sequence ID" value="NZ_CP070496.1"/>
</dbReference>
<reference evidence="2" key="1">
    <citation type="submission" date="2021-02" db="EMBL/GenBank/DDBJ databases">
        <title>Natronoglycomyces albus gen. nov., sp. nov, a haloalkaliphilic actinobacterium from a soda solonchak soil.</title>
        <authorList>
            <person name="Sorokin D.Y."/>
            <person name="Khijniak T.V."/>
            <person name="Zakharycheva A.P."/>
            <person name="Boueva O.V."/>
            <person name="Ariskina E.V."/>
            <person name="Hahnke R.L."/>
            <person name="Bunk B."/>
            <person name="Sproer C."/>
            <person name="Schumann P."/>
            <person name="Evtushenko L.I."/>
            <person name="Kublanov I.V."/>
        </authorList>
    </citation>
    <scope>NUCLEOTIDE SEQUENCE</scope>
    <source>
        <strain evidence="2">DSM 106290</strain>
    </source>
</reference>
<evidence type="ECO:0000256" key="1">
    <source>
        <dbReference type="SAM" id="SignalP"/>
    </source>
</evidence>
<name>A0A895XQW4_9ACTN</name>
<protein>
    <submittedName>
        <fullName evidence="2">Uncharacterized protein</fullName>
    </submittedName>
</protein>
<feature type="signal peptide" evidence="1">
    <location>
        <begin position="1"/>
        <end position="22"/>
    </location>
</feature>
<dbReference type="EMBL" id="CP070496">
    <property type="protein sequence ID" value="QSB03958.1"/>
    <property type="molecule type" value="Genomic_DNA"/>
</dbReference>
<evidence type="ECO:0000313" key="2">
    <source>
        <dbReference type="EMBL" id="QSB03958.1"/>
    </source>
</evidence>